<dbReference type="Proteomes" id="UP000030645">
    <property type="component" value="Unassembled WGS sequence"/>
</dbReference>
<accession>W9QTX2</accession>
<proteinExistence type="predicted"/>
<gene>
    <name evidence="2" type="ORF">L484_001387</name>
</gene>
<dbReference type="InterPro" id="IPR057212">
    <property type="entry name" value="DUF7890"/>
</dbReference>
<name>W9QTX2_9ROSA</name>
<dbReference type="eggNOG" id="ENOG502SDNN">
    <property type="taxonomic scope" value="Eukaryota"/>
</dbReference>
<dbReference type="AlphaFoldDB" id="W9QTX2"/>
<organism evidence="2 3">
    <name type="scientific">Morus notabilis</name>
    <dbReference type="NCBI Taxonomy" id="981085"/>
    <lineage>
        <taxon>Eukaryota</taxon>
        <taxon>Viridiplantae</taxon>
        <taxon>Streptophyta</taxon>
        <taxon>Embryophyta</taxon>
        <taxon>Tracheophyta</taxon>
        <taxon>Spermatophyta</taxon>
        <taxon>Magnoliopsida</taxon>
        <taxon>eudicotyledons</taxon>
        <taxon>Gunneridae</taxon>
        <taxon>Pentapetalae</taxon>
        <taxon>rosids</taxon>
        <taxon>fabids</taxon>
        <taxon>Rosales</taxon>
        <taxon>Moraceae</taxon>
        <taxon>Moreae</taxon>
        <taxon>Morus</taxon>
    </lineage>
</organism>
<feature type="domain" description="DUF7890" evidence="1">
    <location>
        <begin position="78"/>
        <end position="122"/>
    </location>
</feature>
<dbReference type="PANTHER" id="PTHR36782">
    <property type="entry name" value="BNAC03G62080D PROTEIN"/>
    <property type="match status" value="1"/>
</dbReference>
<reference evidence="3" key="1">
    <citation type="submission" date="2013-01" db="EMBL/GenBank/DDBJ databases">
        <title>Draft Genome Sequence of a Mulberry Tree, Morus notabilis C.K. Schneid.</title>
        <authorList>
            <person name="He N."/>
            <person name="Zhao S."/>
        </authorList>
    </citation>
    <scope>NUCLEOTIDE SEQUENCE</scope>
</reference>
<dbReference type="STRING" id="981085.W9QTX2"/>
<sequence length="143" mass="16218">MLNSFVTFYNRISPDEKALEHRKSNAKSIIYRDELSKTKQAKRKPKKGDSLEFSEPLIEKESGVKTVSSRAEEERSGVIRVKVTMTKEEANRLLSRCKDGGVLKFKDVARELVQIPVNRVQVFNLPSTSCSGNTVLKTIPEEF</sequence>
<evidence type="ECO:0000313" key="3">
    <source>
        <dbReference type="Proteomes" id="UP000030645"/>
    </source>
</evidence>
<keyword evidence="3" id="KW-1185">Reference proteome</keyword>
<protein>
    <recommendedName>
        <fullName evidence="1">DUF7890 domain-containing protein</fullName>
    </recommendedName>
</protein>
<dbReference type="EMBL" id="KE344152">
    <property type="protein sequence ID" value="EXB54049.1"/>
    <property type="molecule type" value="Genomic_DNA"/>
</dbReference>
<dbReference type="PANTHER" id="PTHR36782:SF1">
    <property type="entry name" value="CALCIUM UNIPORTER PROTEIN"/>
    <property type="match status" value="1"/>
</dbReference>
<evidence type="ECO:0000313" key="2">
    <source>
        <dbReference type="EMBL" id="EXB54049.1"/>
    </source>
</evidence>
<evidence type="ECO:0000259" key="1">
    <source>
        <dbReference type="Pfam" id="PF25418"/>
    </source>
</evidence>
<dbReference type="Pfam" id="PF25418">
    <property type="entry name" value="DUF7890"/>
    <property type="match status" value="1"/>
</dbReference>